<dbReference type="PANTHER" id="PTHR10075:SF107">
    <property type="entry name" value="BASIGIN"/>
    <property type="match status" value="1"/>
</dbReference>
<feature type="domain" description="Ig-like" evidence="14">
    <location>
        <begin position="113"/>
        <end position="212"/>
    </location>
</feature>
<dbReference type="AlphaFoldDB" id="A0A6P7ZA99"/>
<evidence type="ECO:0000256" key="9">
    <source>
        <dbReference type="ARBA" id="ARBA00023768"/>
    </source>
</evidence>
<feature type="region of interest" description="Disordered" evidence="11">
    <location>
        <begin position="244"/>
        <end position="276"/>
    </location>
</feature>
<dbReference type="RefSeq" id="XP_030073501.1">
    <property type="nucleotide sequence ID" value="XM_030217641.1"/>
</dbReference>
<keyword evidence="8" id="KW-0393">Immunoglobulin domain</keyword>
<feature type="signal peptide" evidence="13">
    <location>
        <begin position="1"/>
        <end position="27"/>
    </location>
</feature>
<evidence type="ECO:0000313" key="15">
    <source>
        <dbReference type="Proteomes" id="UP000515156"/>
    </source>
</evidence>
<keyword evidence="15" id="KW-1185">Reference proteome</keyword>
<gene>
    <name evidence="16" type="primary">BSG</name>
</gene>
<sequence length="276" mass="30305">MVAAEMRILQLLPAVVVLLIRSEASSADPLIITNSSEVTSGSDLLSCNLIDPPSPISGHIWMKGDKVLVKDSNPGTLMTYNISQVNSESSGVYYCIFLTDPEVNGTIYVSVPPHGMAYKETEAGNEGDVGVLTCKCNSYPPVEHWTWYKRSSDGVLTLVVSDVDENYVVKSSGSKTELRINKLDMEKDQGEYVCNGTNYLGSTGATVKLRIRSRLAALWPFLGIVAEVVILVTIIFIYEKRRKPDEVPDEDDGGSAPLKSNTSMNHKENIRQRNSN</sequence>
<dbReference type="Proteomes" id="UP000515156">
    <property type="component" value="Chromosome 11"/>
</dbReference>
<dbReference type="OrthoDB" id="5970915at2759"/>
<keyword evidence="6" id="KW-0675">Receptor</keyword>
<dbReference type="InterPro" id="IPR036179">
    <property type="entry name" value="Ig-like_dom_sf"/>
</dbReference>
<reference evidence="16" key="2">
    <citation type="submission" date="2025-08" db="UniProtKB">
        <authorList>
            <consortium name="RefSeq"/>
        </authorList>
    </citation>
    <scope>IDENTIFICATION</scope>
</reference>
<evidence type="ECO:0000256" key="3">
    <source>
        <dbReference type="ARBA" id="ARBA00022824"/>
    </source>
</evidence>
<dbReference type="Pfam" id="PF13927">
    <property type="entry name" value="Ig_3"/>
    <property type="match status" value="1"/>
</dbReference>
<dbReference type="GeneID" id="115479617"/>
<organism evidence="15 16">
    <name type="scientific">Microcaecilia unicolor</name>
    <dbReference type="NCBI Taxonomy" id="1415580"/>
    <lineage>
        <taxon>Eukaryota</taxon>
        <taxon>Metazoa</taxon>
        <taxon>Chordata</taxon>
        <taxon>Craniata</taxon>
        <taxon>Vertebrata</taxon>
        <taxon>Euteleostomi</taxon>
        <taxon>Amphibia</taxon>
        <taxon>Gymnophiona</taxon>
        <taxon>Siphonopidae</taxon>
        <taxon>Microcaecilia</taxon>
    </lineage>
</organism>
<dbReference type="InterPro" id="IPR003599">
    <property type="entry name" value="Ig_sub"/>
</dbReference>
<dbReference type="GO" id="GO:0007156">
    <property type="term" value="P:homophilic cell adhesion via plasma membrane adhesion molecules"/>
    <property type="evidence" value="ECO:0007669"/>
    <property type="project" value="TreeGrafter"/>
</dbReference>
<reference evidence="15" key="1">
    <citation type="submission" date="2024-06" db="UniProtKB">
        <authorList>
            <consortium name="RefSeq"/>
        </authorList>
    </citation>
    <scope>NUCLEOTIDE SEQUENCE [LARGE SCALE GENOMIC DNA]</scope>
</reference>
<feature type="domain" description="Ig-like" evidence="14">
    <location>
        <begin position="13"/>
        <end position="95"/>
    </location>
</feature>
<keyword evidence="5" id="KW-1015">Disulfide bond</keyword>
<dbReference type="PRINTS" id="PR01856">
    <property type="entry name" value="BASIGIN"/>
</dbReference>
<dbReference type="GO" id="GO:0016323">
    <property type="term" value="C:basolateral plasma membrane"/>
    <property type="evidence" value="ECO:0007669"/>
    <property type="project" value="UniProtKB-SubCell"/>
</dbReference>
<dbReference type="KEGG" id="muo:115479617"/>
<evidence type="ECO:0000259" key="14">
    <source>
        <dbReference type="PROSITE" id="PS50835"/>
    </source>
</evidence>
<evidence type="ECO:0000256" key="12">
    <source>
        <dbReference type="SAM" id="Phobius"/>
    </source>
</evidence>
<dbReference type="GO" id="GO:0098632">
    <property type="term" value="F:cell-cell adhesion mediator activity"/>
    <property type="evidence" value="ECO:0007669"/>
    <property type="project" value="TreeGrafter"/>
</dbReference>
<keyword evidence="13" id="KW-0732">Signal</keyword>
<dbReference type="GO" id="GO:0070593">
    <property type="term" value="P:dendrite self-avoidance"/>
    <property type="evidence" value="ECO:0007669"/>
    <property type="project" value="TreeGrafter"/>
</dbReference>
<keyword evidence="12" id="KW-1133">Transmembrane helix</keyword>
<dbReference type="CTD" id="682"/>
<dbReference type="SUPFAM" id="SSF48726">
    <property type="entry name" value="Immunoglobulin"/>
    <property type="match status" value="2"/>
</dbReference>
<dbReference type="InterPro" id="IPR007110">
    <property type="entry name" value="Ig-like_dom"/>
</dbReference>
<evidence type="ECO:0000256" key="11">
    <source>
        <dbReference type="SAM" id="MobiDB-lite"/>
    </source>
</evidence>
<dbReference type="GO" id="GO:0005789">
    <property type="term" value="C:endoplasmic reticulum membrane"/>
    <property type="evidence" value="ECO:0007669"/>
    <property type="project" value="UniProtKB-SubCell"/>
</dbReference>
<evidence type="ECO:0000256" key="13">
    <source>
        <dbReference type="SAM" id="SignalP"/>
    </source>
</evidence>
<dbReference type="SMART" id="SM00409">
    <property type="entry name" value="IG"/>
    <property type="match status" value="2"/>
</dbReference>
<keyword evidence="12" id="KW-0812">Transmembrane</keyword>
<keyword evidence="3" id="KW-0256">Endoplasmic reticulum</keyword>
<evidence type="ECO:0000256" key="2">
    <source>
        <dbReference type="ARBA" id="ARBA00022475"/>
    </source>
</evidence>
<feature type="chain" id="PRO_5028249855" description="Basigin" evidence="13">
    <location>
        <begin position="28"/>
        <end position="276"/>
    </location>
</feature>
<protein>
    <recommendedName>
        <fullName evidence="10">Basigin</fullName>
    </recommendedName>
</protein>
<dbReference type="InParanoid" id="A0A6P7ZA99"/>
<feature type="transmembrane region" description="Helical" evidence="12">
    <location>
        <begin position="217"/>
        <end position="238"/>
    </location>
</feature>
<keyword evidence="4 12" id="KW-0472">Membrane</keyword>
<feature type="compositionally biased region" description="Basic and acidic residues" evidence="11">
    <location>
        <begin position="265"/>
        <end position="276"/>
    </location>
</feature>
<comment type="subcellular location">
    <subcellularLocation>
        <location evidence="9">Basolateral cell membrane</location>
        <topology evidence="9">Single-pass type I membrane protein</topology>
    </subcellularLocation>
    <subcellularLocation>
        <location evidence="1">Endoplasmic reticulum membrane</location>
        <topology evidence="1">Single-pass type I membrane protein</topology>
    </subcellularLocation>
</comment>
<proteinExistence type="predicted"/>
<dbReference type="GO" id="GO:0030424">
    <property type="term" value="C:axon"/>
    <property type="evidence" value="ECO:0007669"/>
    <property type="project" value="TreeGrafter"/>
</dbReference>
<evidence type="ECO:0000256" key="1">
    <source>
        <dbReference type="ARBA" id="ARBA00004115"/>
    </source>
</evidence>
<evidence type="ECO:0000256" key="7">
    <source>
        <dbReference type="ARBA" id="ARBA00023180"/>
    </source>
</evidence>
<accession>A0A6P7ZA99</accession>
<keyword evidence="2" id="KW-1003">Cell membrane</keyword>
<dbReference type="GO" id="GO:0007411">
    <property type="term" value="P:axon guidance"/>
    <property type="evidence" value="ECO:0007669"/>
    <property type="project" value="TreeGrafter"/>
</dbReference>
<evidence type="ECO:0000256" key="10">
    <source>
        <dbReference type="ARBA" id="ARBA00023876"/>
    </source>
</evidence>
<evidence type="ECO:0000256" key="8">
    <source>
        <dbReference type="ARBA" id="ARBA00023319"/>
    </source>
</evidence>
<evidence type="ECO:0000256" key="4">
    <source>
        <dbReference type="ARBA" id="ARBA00023136"/>
    </source>
</evidence>
<evidence type="ECO:0000256" key="6">
    <source>
        <dbReference type="ARBA" id="ARBA00023170"/>
    </source>
</evidence>
<keyword evidence="7" id="KW-0325">Glycoprotein</keyword>
<name>A0A6P7ZA99_9AMPH</name>
<dbReference type="PANTHER" id="PTHR10075">
    <property type="entry name" value="BASIGIN RELATED"/>
    <property type="match status" value="1"/>
</dbReference>
<dbReference type="PROSITE" id="PS50835">
    <property type="entry name" value="IG_LIKE"/>
    <property type="match status" value="2"/>
</dbReference>
<evidence type="ECO:0000256" key="5">
    <source>
        <dbReference type="ARBA" id="ARBA00023157"/>
    </source>
</evidence>
<dbReference type="Gene3D" id="2.60.40.10">
    <property type="entry name" value="Immunoglobulins"/>
    <property type="match status" value="2"/>
</dbReference>
<evidence type="ECO:0000313" key="16">
    <source>
        <dbReference type="RefSeq" id="XP_030073501.1"/>
    </source>
</evidence>
<dbReference type="InterPro" id="IPR013783">
    <property type="entry name" value="Ig-like_fold"/>
</dbReference>